<evidence type="ECO:0008006" key="9">
    <source>
        <dbReference type="Google" id="ProtNLM"/>
    </source>
</evidence>
<feature type="transmembrane region" description="Helical" evidence="6">
    <location>
        <begin position="86"/>
        <end position="107"/>
    </location>
</feature>
<feature type="transmembrane region" description="Helical" evidence="6">
    <location>
        <begin position="256"/>
        <end position="277"/>
    </location>
</feature>
<feature type="transmembrane region" description="Helical" evidence="6">
    <location>
        <begin position="439"/>
        <end position="458"/>
    </location>
</feature>
<accession>A0ABT0HY97</accession>
<evidence type="ECO:0000256" key="2">
    <source>
        <dbReference type="ARBA" id="ARBA00022475"/>
    </source>
</evidence>
<feature type="transmembrane region" description="Helical" evidence="6">
    <location>
        <begin position="215"/>
        <end position="236"/>
    </location>
</feature>
<dbReference type="EMBL" id="JAJIAR010000010">
    <property type="protein sequence ID" value="MCK8611890.1"/>
    <property type="molecule type" value="Genomic_DNA"/>
</dbReference>
<evidence type="ECO:0000256" key="6">
    <source>
        <dbReference type="SAM" id="Phobius"/>
    </source>
</evidence>
<organism evidence="7 8">
    <name type="scientific">Apilactobacillus nanyangensis</name>
    <dbReference type="NCBI Taxonomy" id="2799579"/>
    <lineage>
        <taxon>Bacteria</taxon>
        <taxon>Bacillati</taxon>
        <taxon>Bacillota</taxon>
        <taxon>Bacilli</taxon>
        <taxon>Lactobacillales</taxon>
        <taxon>Lactobacillaceae</taxon>
        <taxon>Apilactobacillus</taxon>
    </lineage>
</organism>
<evidence type="ECO:0000313" key="8">
    <source>
        <dbReference type="Proteomes" id="UP001522816"/>
    </source>
</evidence>
<dbReference type="PANTHER" id="PTHR30250">
    <property type="entry name" value="PST FAMILY PREDICTED COLANIC ACID TRANSPORTER"/>
    <property type="match status" value="1"/>
</dbReference>
<comment type="subcellular location">
    <subcellularLocation>
        <location evidence="1">Cell membrane</location>
        <topology evidence="1">Multi-pass membrane protein</topology>
    </subcellularLocation>
</comment>
<feature type="transmembrane region" description="Helical" evidence="6">
    <location>
        <begin position="40"/>
        <end position="65"/>
    </location>
</feature>
<keyword evidence="2" id="KW-1003">Cell membrane</keyword>
<feature type="transmembrane region" description="Helical" evidence="6">
    <location>
        <begin position="416"/>
        <end position="433"/>
    </location>
</feature>
<feature type="transmembrane region" description="Helical" evidence="6">
    <location>
        <begin position="113"/>
        <end position="133"/>
    </location>
</feature>
<proteinExistence type="predicted"/>
<feature type="transmembrane region" description="Helical" evidence="6">
    <location>
        <begin position="12"/>
        <end position="34"/>
    </location>
</feature>
<protein>
    <recommendedName>
        <fullName evidence="9">Polysaccharide biosynthesis protein</fullName>
    </recommendedName>
</protein>
<feature type="transmembrane region" description="Helical" evidence="6">
    <location>
        <begin position="298"/>
        <end position="321"/>
    </location>
</feature>
<dbReference type="Proteomes" id="UP001522816">
    <property type="component" value="Unassembled WGS sequence"/>
</dbReference>
<gene>
    <name evidence="7" type="ORF">LNP10_05175</name>
</gene>
<evidence type="ECO:0000256" key="3">
    <source>
        <dbReference type="ARBA" id="ARBA00022692"/>
    </source>
</evidence>
<keyword evidence="4 6" id="KW-1133">Transmembrane helix</keyword>
<evidence type="ECO:0000313" key="7">
    <source>
        <dbReference type="EMBL" id="MCK8611890.1"/>
    </source>
</evidence>
<feature type="transmembrane region" description="Helical" evidence="6">
    <location>
        <begin position="361"/>
        <end position="380"/>
    </location>
</feature>
<dbReference type="InterPro" id="IPR050833">
    <property type="entry name" value="Poly_Biosynth_Transport"/>
</dbReference>
<evidence type="ECO:0000256" key="1">
    <source>
        <dbReference type="ARBA" id="ARBA00004651"/>
    </source>
</evidence>
<feature type="transmembrane region" description="Helical" evidence="6">
    <location>
        <begin position="386"/>
        <end position="404"/>
    </location>
</feature>
<keyword evidence="3 6" id="KW-0812">Transmembrane</keyword>
<dbReference type="RefSeq" id="WP_248596818.1">
    <property type="nucleotide sequence ID" value="NZ_JAJIAR010000010.1"/>
</dbReference>
<keyword evidence="8" id="KW-1185">Reference proteome</keyword>
<sequence>MNKSMLSNILNILISNLISLVISLLAAFVTPLVLGHNQFGWYKIFTLYVTYVPLLHIGFIDGVLVNYAGQDFKNINFAKFRSYTRFILFLEFILSCLMFIFALFFITEEHNKEIWIALSLYSFSFNMVTYFQFFSRAVMRFSEFAMVTRLQSFITLVYLLLALALFKFHLLHVNLSYYLFFMVCTQILIVTFYLFQYRSIIFGRSYSILSQKRDIIHLVKSGFIIMFSYQLIMFMVNADNQFISMFFPVKTYGEYAFAYSMAGILLTIFMAASSVMLPYMNKAGKNVVIKKHTFNVSIISIVVFGLIISYYPIVVICDLFLKPYLQSVKYLGIIFPSVAVTCVIQSYIFNNYIFLKKMKSFCSISLCNLALDYIVYLIVFSFYGNSYIIAVTSIPLLLIWYLSLELFMHVKTKVRIFKNYVYITFMSFGFLLINQYFNLLYGLLIYILYYLIFTYVFNRENIEWVINKFLYNK</sequence>
<name>A0ABT0HY97_9LACO</name>
<comment type="caution">
    <text evidence="7">The sequence shown here is derived from an EMBL/GenBank/DDBJ whole genome shotgun (WGS) entry which is preliminary data.</text>
</comment>
<feature type="transmembrane region" description="Helical" evidence="6">
    <location>
        <begin position="153"/>
        <end position="171"/>
    </location>
</feature>
<feature type="transmembrane region" description="Helical" evidence="6">
    <location>
        <begin position="327"/>
        <end position="349"/>
    </location>
</feature>
<dbReference type="PANTHER" id="PTHR30250:SF11">
    <property type="entry name" value="O-ANTIGEN TRANSPORTER-RELATED"/>
    <property type="match status" value="1"/>
</dbReference>
<feature type="transmembrane region" description="Helical" evidence="6">
    <location>
        <begin position="177"/>
        <end position="195"/>
    </location>
</feature>
<evidence type="ECO:0000256" key="4">
    <source>
        <dbReference type="ARBA" id="ARBA00022989"/>
    </source>
</evidence>
<reference evidence="7 8" key="1">
    <citation type="submission" date="2021-11" db="EMBL/GenBank/DDBJ databases">
        <title>Comparative genomics of bee honey and flower isolates.</title>
        <authorList>
            <person name="Bechtner J.D."/>
            <person name="Gallus M.K."/>
            <person name="Ehrmann M."/>
        </authorList>
    </citation>
    <scope>NUCLEOTIDE SEQUENCE [LARGE SCALE GENOMIC DNA]</scope>
    <source>
        <strain evidence="7 8">7</strain>
    </source>
</reference>
<evidence type="ECO:0000256" key="5">
    <source>
        <dbReference type="ARBA" id="ARBA00023136"/>
    </source>
</evidence>
<keyword evidence="5 6" id="KW-0472">Membrane</keyword>